<keyword evidence="2" id="KW-0862">Zinc</keyword>
<dbReference type="SUPFAM" id="SSF57701">
    <property type="entry name" value="Zn2/Cys6 DNA-binding domain"/>
    <property type="match status" value="1"/>
</dbReference>
<dbReference type="InterPro" id="IPR001138">
    <property type="entry name" value="Zn2Cys6_DnaBD"/>
</dbReference>
<dbReference type="PROSITE" id="PS50048">
    <property type="entry name" value="ZN2_CY6_FUNGAL_2"/>
    <property type="match status" value="1"/>
</dbReference>
<evidence type="ECO:0000256" key="2">
    <source>
        <dbReference type="ARBA" id="ARBA00022833"/>
    </source>
</evidence>
<dbReference type="GO" id="GO:0003677">
    <property type="term" value="F:DNA binding"/>
    <property type="evidence" value="ECO:0007669"/>
    <property type="project" value="InterPro"/>
</dbReference>
<dbReference type="GO" id="GO:0008270">
    <property type="term" value="F:zinc ion binding"/>
    <property type="evidence" value="ECO:0007669"/>
    <property type="project" value="InterPro"/>
</dbReference>
<dbReference type="Gene3D" id="4.10.240.10">
    <property type="entry name" value="Zn(2)-C6 fungal-type DNA-binding domain"/>
    <property type="match status" value="1"/>
</dbReference>
<comment type="caution">
    <text evidence="7">The sequence shown here is derived from an EMBL/GenBank/DDBJ whole genome shotgun (WGS) entry which is preliminary data.</text>
</comment>
<accession>A0A1V2LBX4</accession>
<gene>
    <name evidence="7" type="ORF">BON22_1409</name>
</gene>
<evidence type="ECO:0000313" key="8">
    <source>
        <dbReference type="Proteomes" id="UP000189513"/>
    </source>
</evidence>
<evidence type="ECO:0000256" key="3">
    <source>
        <dbReference type="ARBA" id="ARBA00023242"/>
    </source>
</evidence>
<feature type="region of interest" description="Disordered" evidence="5">
    <location>
        <begin position="756"/>
        <end position="800"/>
    </location>
</feature>
<reference evidence="8" key="1">
    <citation type="journal article" date="2017" name="Genome Announc.">
        <title>Genome sequences of Cyberlindnera fabianii 65, Pichia kudriavzevii 129, and Saccharomyces cerevisiae 131 isolated from fermented masau fruits in Zimbabwe.</title>
        <authorList>
            <person name="van Rijswijck I.M.H."/>
            <person name="Derks M.F.L."/>
            <person name="Abee T."/>
            <person name="de Ridder D."/>
            <person name="Smid E.J."/>
        </authorList>
    </citation>
    <scope>NUCLEOTIDE SEQUENCE [LARGE SCALE GENOMIC DNA]</scope>
    <source>
        <strain evidence="8">65</strain>
    </source>
</reference>
<feature type="domain" description="Zn(2)-C6 fungal-type" evidence="6">
    <location>
        <begin position="36"/>
        <end position="68"/>
    </location>
</feature>
<dbReference type="GO" id="GO:0006351">
    <property type="term" value="P:DNA-templated transcription"/>
    <property type="evidence" value="ECO:0007669"/>
    <property type="project" value="InterPro"/>
</dbReference>
<keyword evidence="8" id="KW-1185">Reference proteome</keyword>
<keyword evidence="1" id="KW-0479">Metal-binding</keyword>
<dbReference type="SMART" id="SM00906">
    <property type="entry name" value="Fungal_trans"/>
    <property type="match status" value="1"/>
</dbReference>
<protein>
    <submittedName>
        <fullName evidence="7">Zinc finger transcription factor YRM1</fullName>
    </submittedName>
</protein>
<dbReference type="AlphaFoldDB" id="A0A1V2LBX4"/>
<dbReference type="PANTHER" id="PTHR31405">
    <property type="entry name" value="TRANSCRIPTION FACTOR PDR8-RELATED"/>
    <property type="match status" value="1"/>
</dbReference>
<dbReference type="Proteomes" id="UP000189513">
    <property type="component" value="Unassembled WGS sequence"/>
</dbReference>
<dbReference type="CDD" id="cd12148">
    <property type="entry name" value="fungal_TF_MHR"/>
    <property type="match status" value="1"/>
</dbReference>
<keyword evidence="3" id="KW-0539">Nucleus</keyword>
<dbReference type="VEuPathDB" id="FungiDB:BON22_1409"/>
<name>A0A1V2LBX4_CYBFA</name>
<dbReference type="STRING" id="36022.A0A1V2LBX4"/>
<dbReference type="InterPro" id="IPR052693">
    <property type="entry name" value="Yeast_MDR_Regulatory"/>
</dbReference>
<feature type="compositionally biased region" description="Polar residues" evidence="5">
    <location>
        <begin position="718"/>
        <end position="740"/>
    </location>
</feature>
<feature type="compositionally biased region" description="Low complexity" evidence="5">
    <location>
        <begin position="788"/>
        <end position="799"/>
    </location>
</feature>
<feature type="coiled-coil region" evidence="4">
    <location>
        <begin position="80"/>
        <end position="107"/>
    </location>
</feature>
<evidence type="ECO:0000313" key="7">
    <source>
        <dbReference type="EMBL" id="ONH68561.1"/>
    </source>
</evidence>
<proteinExistence type="predicted"/>
<dbReference type="CDD" id="cd00067">
    <property type="entry name" value="GAL4"/>
    <property type="match status" value="1"/>
</dbReference>
<dbReference type="PANTHER" id="PTHR31405:SF8">
    <property type="entry name" value="TRANSCRIPTION FACTOR PDR8-RELATED"/>
    <property type="match status" value="1"/>
</dbReference>
<evidence type="ECO:0000259" key="6">
    <source>
        <dbReference type="PROSITE" id="PS50048"/>
    </source>
</evidence>
<evidence type="ECO:0000256" key="5">
    <source>
        <dbReference type="SAM" id="MobiDB-lite"/>
    </source>
</evidence>
<dbReference type="InterPro" id="IPR036864">
    <property type="entry name" value="Zn2-C6_fun-type_DNA-bd_sf"/>
</dbReference>
<sequence>MAVNPQDSPQIRAFDSANWEEIKPGSLPKRKRVSRTCTNCKSRKIKCDRGVPCSQCKKYNVPDHLCIYKESPFIPTVKSAADNEDAMLLLMKENERLKKELETIKLNLSGSRSPDQIFLTPPTIAPEFKTRYLKRWDTINIKTDRTVFFGPTSWRTILEKRTKHQNLTEKLLRHISNCRRDWRIKMNMMNISPEDYADADTPFPQELLRNLGDYLPEYDIVKEYIDLYISSFWEYSLPVVDTAVLIHDFQTLFSRDATTGKCSVRVKNKWIDYAKIALVVMVFKAVLLMLNRSLQNGFYDEKDKLGVFVRRLLQFAKCDIKATLPALQTLILMYHMKKINPLDGDGGDSSKGSQLFKRAVNMAVAMGLHQDIDKIYKSQTASERGLMKEIWCTLYIYDSRLSFDTGLPLTVDDDYIHHSKFPEYPVLAIRLAHYQRALVKLFSKPTPPEPSMLYALIYSIEKNEGPSLLKLSEVINDLKKTDDIVEAYPTIMDIMTKINFLFTLQVMWESLADGLDLDDPQKLVSYTASTKYSVLCLTHFIELLYIFNKLCCAAANANRPKKLYRLIDIVTSFIGVSNVFFIRAYVSLFSNDLNETTFLKNTKLPASIDLKKAVRLQVQSLESVDPTNDSSLIVQFLRTPAFVQGLMALACKHLIQLQNQSYARVFNFSYCLYGMVSCYKFYDSCVGNQTSKEKFAQRKQIRTLMRYTCEEDEQTDAQVSTSFLKQPQPPQSSMRNSVQPQVPRVNNIANLMARDADQPQSSTAPTPSSYTAGPPTPQLTFSSGDAHTPSTSDGSPSTTIYDTSELDFDFFEFNDEAVNRLFDNLMSDDQMLLNFDNPQGSSWMAGIS</sequence>
<dbReference type="SMART" id="SM00066">
    <property type="entry name" value="GAL4"/>
    <property type="match status" value="1"/>
</dbReference>
<dbReference type="InterPro" id="IPR007219">
    <property type="entry name" value="XnlR_reg_dom"/>
</dbReference>
<evidence type="ECO:0000256" key="4">
    <source>
        <dbReference type="SAM" id="Coils"/>
    </source>
</evidence>
<evidence type="ECO:0000256" key="1">
    <source>
        <dbReference type="ARBA" id="ARBA00022723"/>
    </source>
</evidence>
<organism evidence="7 8">
    <name type="scientific">Cyberlindnera fabianii</name>
    <name type="common">Yeast</name>
    <name type="synonym">Hansenula fabianii</name>
    <dbReference type="NCBI Taxonomy" id="36022"/>
    <lineage>
        <taxon>Eukaryota</taxon>
        <taxon>Fungi</taxon>
        <taxon>Dikarya</taxon>
        <taxon>Ascomycota</taxon>
        <taxon>Saccharomycotina</taxon>
        <taxon>Saccharomycetes</taxon>
        <taxon>Phaffomycetales</taxon>
        <taxon>Phaffomycetaceae</taxon>
        <taxon>Cyberlindnera</taxon>
    </lineage>
</organism>
<dbReference type="GO" id="GO:0000981">
    <property type="term" value="F:DNA-binding transcription factor activity, RNA polymerase II-specific"/>
    <property type="evidence" value="ECO:0007669"/>
    <property type="project" value="InterPro"/>
</dbReference>
<dbReference type="Pfam" id="PF00172">
    <property type="entry name" value="Zn_clus"/>
    <property type="match status" value="1"/>
</dbReference>
<dbReference type="Pfam" id="PF04082">
    <property type="entry name" value="Fungal_trans"/>
    <property type="match status" value="1"/>
</dbReference>
<feature type="region of interest" description="Disordered" evidence="5">
    <location>
        <begin position="718"/>
        <end position="742"/>
    </location>
</feature>
<keyword evidence="4" id="KW-0175">Coiled coil</keyword>
<dbReference type="EMBL" id="MPUK01000002">
    <property type="protein sequence ID" value="ONH68561.1"/>
    <property type="molecule type" value="Genomic_DNA"/>
</dbReference>
<feature type="compositionally biased region" description="Low complexity" evidence="5">
    <location>
        <begin position="758"/>
        <end position="773"/>
    </location>
</feature>